<keyword evidence="6" id="KW-1185">Reference proteome</keyword>
<evidence type="ECO:0000259" key="4">
    <source>
        <dbReference type="Pfam" id="PF21447"/>
    </source>
</evidence>
<feature type="domain" description="Ppx/GppA phosphatase C-terminal" evidence="4">
    <location>
        <begin position="344"/>
        <end position="496"/>
    </location>
</feature>
<comment type="similarity">
    <text evidence="1">Belongs to the GppA/Ppx family.</text>
</comment>
<evidence type="ECO:0000256" key="1">
    <source>
        <dbReference type="ARBA" id="ARBA00007125"/>
    </source>
</evidence>
<dbReference type="SUPFAM" id="SSF53067">
    <property type="entry name" value="Actin-like ATPase domain"/>
    <property type="match status" value="2"/>
</dbReference>
<name>A0A433X3M8_9BACL</name>
<dbReference type="InterPro" id="IPR043129">
    <property type="entry name" value="ATPase_NBD"/>
</dbReference>
<evidence type="ECO:0000313" key="6">
    <source>
        <dbReference type="Proteomes" id="UP000272464"/>
    </source>
</evidence>
<dbReference type="Gene3D" id="1.10.3210.10">
    <property type="entry name" value="Hypothetical protein af1432"/>
    <property type="match status" value="1"/>
</dbReference>
<dbReference type="AlphaFoldDB" id="A0A433X3M8"/>
<dbReference type="SUPFAM" id="SSF109604">
    <property type="entry name" value="HD-domain/PDEase-like"/>
    <property type="match status" value="1"/>
</dbReference>
<dbReference type="PANTHER" id="PTHR30005">
    <property type="entry name" value="EXOPOLYPHOSPHATASE"/>
    <property type="match status" value="1"/>
</dbReference>
<organism evidence="5 6">
    <name type="scientific">Paenibacillus zeisoli</name>
    <dbReference type="NCBI Taxonomy" id="2496267"/>
    <lineage>
        <taxon>Bacteria</taxon>
        <taxon>Bacillati</taxon>
        <taxon>Bacillota</taxon>
        <taxon>Bacilli</taxon>
        <taxon>Bacillales</taxon>
        <taxon>Paenibacillaceae</taxon>
        <taxon>Paenibacillus</taxon>
    </lineage>
</organism>
<dbReference type="EMBL" id="RZNX01000009">
    <property type="protein sequence ID" value="RUT28675.1"/>
    <property type="molecule type" value="Genomic_DNA"/>
</dbReference>
<dbReference type="Gene3D" id="3.30.420.40">
    <property type="match status" value="1"/>
</dbReference>
<evidence type="ECO:0000256" key="2">
    <source>
        <dbReference type="ARBA" id="ARBA00022801"/>
    </source>
</evidence>
<dbReference type="InterPro" id="IPR003695">
    <property type="entry name" value="Ppx_GppA_N"/>
</dbReference>
<dbReference type="PANTHER" id="PTHR30005:SF0">
    <property type="entry name" value="RETROGRADE REGULATION PROTEIN 2"/>
    <property type="match status" value="1"/>
</dbReference>
<dbReference type="CDD" id="cd24052">
    <property type="entry name" value="ASKHA_NBD_HpPPX-GppA-like"/>
    <property type="match status" value="1"/>
</dbReference>
<dbReference type="InterPro" id="IPR050273">
    <property type="entry name" value="GppA/Ppx_hydrolase"/>
</dbReference>
<dbReference type="PIRSF" id="PIRSF001267">
    <property type="entry name" value="Pyrophosphatase_GppA_Ppx"/>
    <property type="match status" value="1"/>
</dbReference>
<sequence length="523" mass="58706">MNLYRLTRSIHMNDNRSTVGIIDIGSNSIRAVVYEVTSSGDYRVIHESKESARLSEKIGADGRMEYEGILSIVPVLSEFKNICTSYKCERIRVAATAAIRNAANAREIVETLDKHTGLEIEILSGEEEAFYGFLGVAHGIGAANGFIIDIGGGSTEITLFRERKLLRSVSLPFGAVNSNYKFAGPNGWTSESSKELIHELKGLLDQYDWISRHPELPLIGLGGTIRSLGKLDQRRSKYPLPMTHHYVLEEESIEYYSDLLPSLSVEHRRRLPGLSKNRVDIIAPGVMILHTIFSYIKAKYCLISGTGLREGLLHDVIKTKLPEASEVVERQVRSLLSFQSTASLRHLEHVNGLAQQMLDQLKVPEDEELARTILHVSAMLYKVGASLWYHQYEKHTFYWLLNAPLGGLTHREIVLIALIAEYRAKNGKMTSAGLYQKSILKDEDTKLIAQLAALLQVAVSLDVSETQPIDLVDAEKENKTLTLKLNCRSQPFIELRELDAAAKVFQKAWDIKLKWEFPASSKY</sequence>
<dbReference type="InterPro" id="IPR048950">
    <property type="entry name" value="Ppx_GppA_C"/>
</dbReference>
<keyword evidence="2" id="KW-0378">Hydrolase</keyword>
<evidence type="ECO:0000313" key="5">
    <source>
        <dbReference type="EMBL" id="RUT28675.1"/>
    </source>
</evidence>
<dbReference type="Proteomes" id="UP000272464">
    <property type="component" value="Unassembled WGS sequence"/>
</dbReference>
<comment type="caution">
    <text evidence="5">The sequence shown here is derived from an EMBL/GenBank/DDBJ whole genome shotgun (WGS) entry which is preliminary data.</text>
</comment>
<dbReference type="GO" id="GO:0016787">
    <property type="term" value="F:hydrolase activity"/>
    <property type="evidence" value="ECO:0007669"/>
    <property type="project" value="UniProtKB-KW"/>
</dbReference>
<dbReference type="Pfam" id="PF02541">
    <property type="entry name" value="Ppx-GppA"/>
    <property type="match status" value="1"/>
</dbReference>
<reference evidence="5 6" key="1">
    <citation type="submission" date="2018-12" db="EMBL/GenBank/DDBJ databases">
        <authorList>
            <person name="Sun L."/>
            <person name="Chen Z."/>
        </authorList>
    </citation>
    <scope>NUCLEOTIDE SEQUENCE [LARGE SCALE GENOMIC DNA]</scope>
    <source>
        <strain evidence="5 6">3-5-3</strain>
    </source>
</reference>
<gene>
    <name evidence="5" type="ORF">EJP77_16890</name>
</gene>
<dbReference type="Pfam" id="PF21447">
    <property type="entry name" value="Ppx-GppA_III"/>
    <property type="match status" value="1"/>
</dbReference>
<evidence type="ECO:0000259" key="3">
    <source>
        <dbReference type="Pfam" id="PF02541"/>
    </source>
</evidence>
<dbReference type="OrthoDB" id="9807195at2"/>
<dbReference type="Gene3D" id="3.30.420.150">
    <property type="entry name" value="Exopolyphosphatase. Domain 2"/>
    <property type="match status" value="1"/>
</dbReference>
<dbReference type="GO" id="GO:0006357">
    <property type="term" value="P:regulation of transcription by RNA polymerase II"/>
    <property type="evidence" value="ECO:0007669"/>
    <property type="project" value="TreeGrafter"/>
</dbReference>
<feature type="domain" description="Ppx/GppA phosphatase N-terminal" evidence="3">
    <location>
        <begin position="32"/>
        <end position="318"/>
    </location>
</feature>
<proteinExistence type="inferred from homology"/>
<dbReference type="InterPro" id="IPR030673">
    <property type="entry name" value="PyroPPase_GppA_Ppx"/>
</dbReference>
<accession>A0A433X3M8</accession>
<protein>
    <submittedName>
        <fullName evidence="5">Ppx/GppA family phosphatase</fullName>
    </submittedName>
</protein>